<evidence type="ECO:0000313" key="1">
    <source>
        <dbReference type="EMBL" id="EFX67267.1"/>
    </source>
</evidence>
<sequence length="265" mass="29843">MFRSRRSPTFEELCPKGHGYVNRKGTNEGTESTTFSGRHRGVCGNGTYKRNGIFTYDCEEGFEITMQIYMDIDECQRTPGLCCGAFIGTHAQWEALVPRHISRNILDVVWKTFKCVSRFYQWLKALKVLNPFYHDIKIDESPEKNQSIRGITIRRSDQEIISSTNWCSNTQETESAMSTSFVTRAKRPNSEGSGASTSTFHGLLLSMGNANVENAKSSGSDPSSVIEVVRSKEPFNEFLQNDVLMYKAFPHLFVLGKGLITHGLL</sequence>
<dbReference type="InParanoid" id="E9HLW7"/>
<protein>
    <submittedName>
        <fullName evidence="1">Uncharacterized protein</fullName>
    </submittedName>
</protein>
<dbReference type="OrthoDB" id="10045365at2759"/>
<organism evidence="1 2">
    <name type="scientific">Daphnia pulex</name>
    <name type="common">Water flea</name>
    <dbReference type="NCBI Taxonomy" id="6669"/>
    <lineage>
        <taxon>Eukaryota</taxon>
        <taxon>Metazoa</taxon>
        <taxon>Ecdysozoa</taxon>
        <taxon>Arthropoda</taxon>
        <taxon>Crustacea</taxon>
        <taxon>Branchiopoda</taxon>
        <taxon>Diplostraca</taxon>
        <taxon>Cladocera</taxon>
        <taxon>Anomopoda</taxon>
        <taxon>Daphniidae</taxon>
        <taxon>Daphnia</taxon>
    </lineage>
</organism>
<dbReference type="EMBL" id="GL732682">
    <property type="protein sequence ID" value="EFX67267.1"/>
    <property type="molecule type" value="Genomic_DNA"/>
</dbReference>
<name>E9HLW7_DAPPU</name>
<dbReference type="Proteomes" id="UP000000305">
    <property type="component" value="Unassembled WGS sequence"/>
</dbReference>
<evidence type="ECO:0000313" key="2">
    <source>
        <dbReference type="Proteomes" id="UP000000305"/>
    </source>
</evidence>
<reference evidence="1 2" key="1">
    <citation type="journal article" date="2011" name="Science">
        <title>The ecoresponsive genome of Daphnia pulex.</title>
        <authorList>
            <person name="Colbourne J.K."/>
            <person name="Pfrender M.E."/>
            <person name="Gilbert D."/>
            <person name="Thomas W.K."/>
            <person name="Tucker A."/>
            <person name="Oakley T.H."/>
            <person name="Tokishita S."/>
            <person name="Aerts A."/>
            <person name="Arnold G.J."/>
            <person name="Basu M.K."/>
            <person name="Bauer D.J."/>
            <person name="Caceres C.E."/>
            <person name="Carmel L."/>
            <person name="Casola C."/>
            <person name="Choi J.H."/>
            <person name="Detter J.C."/>
            <person name="Dong Q."/>
            <person name="Dusheyko S."/>
            <person name="Eads B.D."/>
            <person name="Frohlich T."/>
            <person name="Geiler-Samerotte K.A."/>
            <person name="Gerlach D."/>
            <person name="Hatcher P."/>
            <person name="Jogdeo S."/>
            <person name="Krijgsveld J."/>
            <person name="Kriventseva E.V."/>
            <person name="Kultz D."/>
            <person name="Laforsch C."/>
            <person name="Lindquist E."/>
            <person name="Lopez J."/>
            <person name="Manak J.R."/>
            <person name="Muller J."/>
            <person name="Pangilinan J."/>
            <person name="Patwardhan R.P."/>
            <person name="Pitluck S."/>
            <person name="Pritham E.J."/>
            <person name="Rechtsteiner A."/>
            <person name="Rho M."/>
            <person name="Rogozin I.B."/>
            <person name="Sakarya O."/>
            <person name="Salamov A."/>
            <person name="Schaack S."/>
            <person name="Shapiro H."/>
            <person name="Shiga Y."/>
            <person name="Skalitzky C."/>
            <person name="Smith Z."/>
            <person name="Souvorov A."/>
            <person name="Sung W."/>
            <person name="Tang Z."/>
            <person name="Tsuchiya D."/>
            <person name="Tu H."/>
            <person name="Vos H."/>
            <person name="Wang M."/>
            <person name="Wolf Y.I."/>
            <person name="Yamagata H."/>
            <person name="Yamada T."/>
            <person name="Ye Y."/>
            <person name="Shaw J.R."/>
            <person name="Andrews J."/>
            <person name="Crease T.J."/>
            <person name="Tang H."/>
            <person name="Lucas S.M."/>
            <person name="Robertson H.M."/>
            <person name="Bork P."/>
            <person name="Koonin E.V."/>
            <person name="Zdobnov E.M."/>
            <person name="Grigoriev I.V."/>
            <person name="Lynch M."/>
            <person name="Boore J.L."/>
        </authorList>
    </citation>
    <scope>NUCLEOTIDE SEQUENCE [LARGE SCALE GENOMIC DNA]</scope>
</reference>
<dbReference type="AlphaFoldDB" id="E9HLW7"/>
<gene>
    <name evidence="1" type="ORF">DAPPUDRAFT_331243</name>
</gene>
<dbReference type="HOGENOM" id="CLU_1050744_0_0_1"/>
<keyword evidence="2" id="KW-1185">Reference proteome</keyword>
<accession>E9HLW7</accession>
<dbReference type="KEGG" id="dpx:DAPPUDRAFT_331243"/>
<proteinExistence type="predicted"/>